<feature type="transmembrane region" description="Helical" evidence="5">
    <location>
        <begin position="129"/>
        <end position="147"/>
    </location>
</feature>
<keyword evidence="2 5" id="KW-0812">Transmembrane</keyword>
<dbReference type="InterPro" id="IPR036513">
    <property type="entry name" value="STAS_dom_sf"/>
</dbReference>
<evidence type="ECO:0000313" key="8">
    <source>
        <dbReference type="Proteomes" id="UP001317742"/>
    </source>
</evidence>
<dbReference type="Pfam" id="PF00916">
    <property type="entry name" value="Sulfate_transp"/>
    <property type="match status" value="1"/>
</dbReference>
<sequence>MAFSLRAQFKTYAPKSITYLKSYSLTALQRDLGAGVTVGIVALPLAMAFAIASGASPQTGLFTAIVAGFVISAFGGTRFQIGGPTGAFVVIISGVIARNGFEGLMLATILAGLLLVVMGLLRLGRLLQYIPYPVTAGFTSGIGLLIFTSQLKDFLGLQISAMPSAFAEQIMACAHALPTALPATFGIGALTLAIMLIVRRYIPRIPAPFAGIVVGSIAAWSLGLQIETIGSKFGGIPSTMPDFVPLTGISLATIRNILPDALTIAVLAGMESLLSATVADGMSGDRHNSSTELVAQGLANIASPLFGGLPATGAIARTATNIRAGAFTPMAGIFHVLTLVVFIKFMAPVASLIPLSSLAAVLMVVAWDMSEPHRLKRLFLAPKSDSMVMLSTFLLTVFVGLTVAVEIGVVLAAVLFMKRMSELVDIHSLDTGLPEDAIISRRTGNPRVVVYEIAGPLFFGMTQRFIDIMRFTRKKPEILVLCMRLVPIIDATGLEGLETVIRKGQSRGIRVILSGVNPRIMKIMIRLGTDKVVGSDNIFQDFSTAVAATLPYFEEEAEADEVVGKVQHCA</sequence>
<dbReference type="RefSeq" id="WP_281760855.1">
    <property type="nucleotide sequence ID" value="NZ_AP026709.1"/>
</dbReference>
<feature type="transmembrane region" description="Helical" evidence="5">
    <location>
        <begin position="183"/>
        <end position="202"/>
    </location>
</feature>
<accession>A0ABN6S8C9</accession>
<evidence type="ECO:0000256" key="2">
    <source>
        <dbReference type="ARBA" id="ARBA00022692"/>
    </source>
</evidence>
<evidence type="ECO:0000313" key="7">
    <source>
        <dbReference type="EMBL" id="BDQ38357.1"/>
    </source>
</evidence>
<dbReference type="InterPro" id="IPR002645">
    <property type="entry name" value="STAS_dom"/>
</dbReference>
<feature type="transmembrane region" description="Helical" evidence="5">
    <location>
        <begin position="104"/>
        <end position="123"/>
    </location>
</feature>
<feature type="transmembrane region" description="Helical" evidence="5">
    <location>
        <begin position="324"/>
        <end position="343"/>
    </location>
</feature>
<feature type="transmembrane region" description="Helical" evidence="5">
    <location>
        <begin position="32"/>
        <end position="52"/>
    </location>
</feature>
<feature type="transmembrane region" description="Helical" evidence="5">
    <location>
        <begin position="349"/>
        <end position="367"/>
    </location>
</feature>
<feature type="domain" description="STAS" evidence="6">
    <location>
        <begin position="446"/>
        <end position="549"/>
    </location>
</feature>
<dbReference type="Proteomes" id="UP001317742">
    <property type="component" value="Chromosome"/>
</dbReference>
<dbReference type="Gene3D" id="3.30.750.24">
    <property type="entry name" value="STAS domain"/>
    <property type="match status" value="1"/>
</dbReference>
<evidence type="ECO:0000256" key="1">
    <source>
        <dbReference type="ARBA" id="ARBA00004141"/>
    </source>
</evidence>
<evidence type="ECO:0000259" key="6">
    <source>
        <dbReference type="PROSITE" id="PS50801"/>
    </source>
</evidence>
<dbReference type="InterPro" id="IPR011547">
    <property type="entry name" value="SLC26A/SulP_dom"/>
</dbReference>
<proteinExistence type="predicted"/>
<dbReference type="SUPFAM" id="SSF52091">
    <property type="entry name" value="SpoIIaa-like"/>
    <property type="match status" value="1"/>
</dbReference>
<dbReference type="PROSITE" id="PS50801">
    <property type="entry name" value="STAS"/>
    <property type="match status" value="1"/>
</dbReference>
<keyword evidence="4 5" id="KW-0472">Membrane</keyword>
<feature type="transmembrane region" description="Helical" evidence="5">
    <location>
        <begin position="388"/>
        <end position="416"/>
    </location>
</feature>
<name>A0ABN6S8C9_9BACT</name>
<comment type="subcellular location">
    <subcellularLocation>
        <location evidence="1">Membrane</location>
        <topology evidence="1">Multi-pass membrane protein</topology>
    </subcellularLocation>
</comment>
<evidence type="ECO:0000256" key="3">
    <source>
        <dbReference type="ARBA" id="ARBA00022989"/>
    </source>
</evidence>
<dbReference type="Pfam" id="PF01740">
    <property type="entry name" value="STAS"/>
    <property type="match status" value="1"/>
</dbReference>
<dbReference type="CDD" id="cd07042">
    <property type="entry name" value="STAS_SulP_like_sulfate_transporter"/>
    <property type="match status" value="1"/>
</dbReference>
<keyword evidence="3 5" id="KW-1133">Transmembrane helix</keyword>
<dbReference type="PANTHER" id="PTHR11814">
    <property type="entry name" value="SULFATE TRANSPORTER"/>
    <property type="match status" value="1"/>
</dbReference>
<evidence type="ECO:0000256" key="4">
    <source>
        <dbReference type="ARBA" id="ARBA00023136"/>
    </source>
</evidence>
<keyword evidence="8" id="KW-1185">Reference proteome</keyword>
<organism evidence="7 8">
    <name type="scientific">Pseudodesulfovibrio nedwellii</name>
    <dbReference type="NCBI Taxonomy" id="2973072"/>
    <lineage>
        <taxon>Bacteria</taxon>
        <taxon>Pseudomonadati</taxon>
        <taxon>Thermodesulfobacteriota</taxon>
        <taxon>Desulfovibrionia</taxon>
        <taxon>Desulfovibrionales</taxon>
        <taxon>Desulfovibrionaceae</taxon>
    </lineage>
</organism>
<dbReference type="InterPro" id="IPR001902">
    <property type="entry name" value="SLC26A/SulP_fam"/>
</dbReference>
<dbReference type="EMBL" id="AP026709">
    <property type="protein sequence ID" value="BDQ38357.1"/>
    <property type="molecule type" value="Genomic_DNA"/>
</dbReference>
<reference evidence="7 8" key="1">
    <citation type="submission" date="2022-08" db="EMBL/GenBank/DDBJ databases">
        <title>Genome Sequence of the sulphate-reducing bacterium, Pseudodesulfovibrio sp. SYK.</title>
        <authorList>
            <person name="Kondo R."/>
            <person name="Kataoka T."/>
        </authorList>
    </citation>
    <scope>NUCLEOTIDE SEQUENCE [LARGE SCALE GENOMIC DNA]</scope>
    <source>
        <strain evidence="7 8">SYK</strain>
    </source>
</reference>
<feature type="transmembrane region" description="Helical" evidence="5">
    <location>
        <begin position="59"/>
        <end position="75"/>
    </location>
</feature>
<gene>
    <name evidence="7" type="ORF">SYK_27170</name>
</gene>
<protein>
    <submittedName>
        <fullName evidence="7">Sodium-independent anion transporter</fullName>
    </submittedName>
</protein>
<evidence type="ECO:0000256" key="5">
    <source>
        <dbReference type="SAM" id="Phobius"/>
    </source>
</evidence>